<protein>
    <submittedName>
        <fullName evidence="1">Uncharacterized protein</fullName>
    </submittedName>
</protein>
<dbReference type="OrthoDB" id="1306013at2759"/>
<organism evidence="1 2">
    <name type="scientific">Cucumis melo var. makuwa</name>
    <name type="common">Oriental melon</name>
    <dbReference type="NCBI Taxonomy" id="1194695"/>
    <lineage>
        <taxon>Eukaryota</taxon>
        <taxon>Viridiplantae</taxon>
        <taxon>Streptophyta</taxon>
        <taxon>Embryophyta</taxon>
        <taxon>Tracheophyta</taxon>
        <taxon>Spermatophyta</taxon>
        <taxon>Magnoliopsida</taxon>
        <taxon>eudicotyledons</taxon>
        <taxon>Gunneridae</taxon>
        <taxon>Pentapetalae</taxon>
        <taxon>rosids</taxon>
        <taxon>fabids</taxon>
        <taxon>Cucurbitales</taxon>
        <taxon>Cucurbitaceae</taxon>
        <taxon>Benincaseae</taxon>
        <taxon>Cucumis</taxon>
    </lineage>
</organism>
<evidence type="ECO:0000313" key="1">
    <source>
        <dbReference type="EMBL" id="KAA0047136.1"/>
    </source>
</evidence>
<name>A0A5A7TYS8_CUCMM</name>
<accession>A0A5A7TYS8</accession>
<gene>
    <name evidence="1" type="ORF">E6C27_scaffold43437G00020</name>
</gene>
<comment type="caution">
    <text evidence="1">The sequence shown here is derived from an EMBL/GenBank/DDBJ whole genome shotgun (WGS) entry which is preliminary data.</text>
</comment>
<sequence>MKSLSKWSLNEQGRRGAKNLRRRGFEDKDFLVRRRPRVLTEERERDRVHAKASADPDPSIRSLFDAPIMTTLWKARDPDVDRIKYGLIWRSYDMGAGQWGVPRHRFPHVARGTTNSSGKGRRQSERVTSKGTELMWDIALLGSYEREFSLRLTVGNHIYQMEPYLTDLGSSFVLAFCEFLSFVRSISLAGQSSARSMALAGRLESPLFSIQENGAVFNRKSSFSLARDARRGCDSATR</sequence>
<proteinExistence type="predicted"/>
<reference evidence="1 2" key="1">
    <citation type="submission" date="2019-08" db="EMBL/GenBank/DDBJ databases">
        <title>Draft genome sequences of two oriental melons (Cucumis melo L. var makuwa).</title>
        <authorList>
            <person name="Kwon S.-Y."/>
        </authorList>
    </citation>
    <scope>NUCLEOTIDE SEQUENCE [LARGE SCALE GENOMIC DNA]</scope>
    <source>
        <strain evidence="2">cv. SW 3</strain>
        <tissue evidence="1">Leaf</tissue>
    </source>
</reference>
<dbReference type="EMBL" id="SSTE01013335">
    <property type="protein sequence ID" value="KAA0047136.1"/>
    <property type="molecule type" value="Genomic_DNA"/>
</dbReference>
<evidence type="ECO:0000313" key="2">
    <source>
        <dbReference type="Proteomes" id="UP000321393"/>
    </source>
</evidence>
<dbReference type="Proteomes" id="UP000321393">
    <property type="component" value="Unassembled WGS sequence"/>
</dbReference>
<dbReference type="AlphaFoldDB" id="A0A5A7TYS8"/>